<dbReference type="PANTHER" id="PTHR30349">
    <property type="entry name" value="PHAGE INTEGRASE-RELATED"/>
    <property type="match status" value="1"/>
</dbReference>
<dbReference type="InterPro" id="IPR011010">
    <property type="entry name" value="DNA_brk_join_enz"/>
</dbReference>
<dbReference type="Proteomes" id="UP000242872">
    <property type="component" value="Unassembled WGS sequence"/>
</dbReference>
<evidence type="ECO:0000313" key="4">
    <source>
        <dbReference type="Proteomes" id="UP000242872"/>
    </source>
</evidence>
<gene>
    <name evidence="3" type="ORF">CSMARM4_0020</name>
</gene>
<dbReference type="CDD" id="cd00796">
    <property type="entry name" value="INT_Rci_Hp1_C"/>
    <property type="match status" value="1"/>
</dbReference>
<dbReference type="InterPro" id="IPR013762">
    <property type="entry name" value="Integrase-like_cat_sf"/>
</dbReference>
<dbReference type="InterPro" id="IPR002104">
    <property type="entry name" value="Integrase_catalytic"/>
</dbReference>
<dbReference type="PROSITE" id="PS51898">
    <property type="entry name" value="TYR_RECOMBINASE"/>
    <property type="match status" value="1"/>
</dbReference>
<dbReference type="Gene3D" id="1.10.443.10">
    <property type="entry name" value="Intergrase catalytic core"/>
    <property type="match status" value="1"/>
</dbReference>
<name>F2UTU0_PARA4</name>
<sequence length="394" mass="45638">MEDKLVRKFFENEIEDIATSPEILDANRKVLLEFLKFKQGQGLSYSRLNRVDMALKPIFKSMKYSVKTIDDKKAQGIVIAINSNTKWKDWTKNSNVKVFKNFLRWLSKTYKTTISLEDIKPIKPKNSLMPEFLITSDEYQRILEATTSPQIKLIVKLLYETGARVSEILDLKIQNIEFNSYGAKLYVHGKTGQRVIPIVWYAGDLRQFLLVHPNKDKPESNLFYIKKYGNIFPFAYHNFRRQLGVVCKRAGINKRIHAHLFRHTRMTELAKTLPEQTLKQLAGWSGSSKMAEVYIHLSQRDVEDALLQKVYGIKTSEKEDHNSVKICPRCKEPNPYFSTICQKCNAPLDEKELIEAEMNSSPEKLKEIDNMANTLMSLLKSNPNLLEQLKSIKK</sequence>
<reference evidence="3 4" key="1">
    <citation type="submission" date="2011-03" db="EMBL/GenBank/DDBJ databases">
        <title>A unique three-unit tRNA splicing endonuclease found in ultrasmall Archaea possesses broad substrate specificity.</title>
        <authorList>
            <person name="Fujishima K."/>
            <person name="Sugahara J."/>
            <person name="Miller C.S."/>
            <person name="Baker B.J."/>
            <person name="Di Giulio M."/>
            <person name="Tomita M."/>
            <person name="Banfield J.F."/>
            <person name="Kanai A."/>
        </authorList>
    </citation>
    <scope>NUCLEOTIDE SEQUENCE [LARGE SCALE GENOMIC DNA]</scope>
</reference>
<dbReference type="EMBL" id="GL876957">
    <property type="protein sequence ID" value="EGD71853.1"/>
    <property type="molecule type" value="Genomic_DNA"/>
</dbReference>
<proteinExistence type="predicted"/>
<organism evidence="3 4">
    <name type="scientific">Candidatus Parvarchaeum acidiphilum ARMAN-4_'5-way FS'</name>
    <dbReference type="NCBI Taxonomy" id="994837"/>
    <lineage>
        <taxon>Archaea</taxon>
        <taxon>Candidatus Parvarchaeota</taxon>
        <taxon>Candidatus Parvarchaeum</taxon>
    </lineage>
</organism>
<dbReference type="GO" id="GO:0006310">
    <property type="term" value="P:DNA recombination"/>
    <property type="evidence" value="ECO:0007669"/>
    <property type="project" value="UniProtKB-KW"/>
</dbReference>
<protein>
    <submittedName>
        <fullName evidence="3">Putative integrase family protein</fullName>
    </submittedName>
</protein>
<dbReference type="AlphaFoldDB" id="F2UTU0"/>
<feature type="domain" description="Tyr recombinase" evidence="2">
    <location>
        <begin position="128"/>
        <end position="307"/>
    </location>
</feature>
<dbReference type="GO" id="GO:0015074">
    <property type="term" value="P:DNA integration"/>
    <property type="evidence" value="ECO:0007669"/>
    <property type="project" value="InterPro"/>
</dbReference>
<dbReference type="Pfam" id="PF00589">
    <property type="entry name" value="Phage_integrase"/>
    <property type="match status" value="1"/>
</dbReference>
<dbReference type="PANTHER" id="PTHR30349:SF87">
    <property type="entry name" value="TRANSPOSASE A"/>
    <property type="match status" value="1"/>
</dbReference>
<dbReference type="GO" id="GO:0003677">
    <property type="term" value="F:DNA binding"/>
    <property type="evidence" value="ECO:0007669"/>
    <property type="project" value="InterPro"/>
</dbReference>
<dbReference type="SUPFAM" id="SSF56349">
    <property type="entry name" value="DNA breaking-rejoining enzymes"/>
    <property type="match status" value="1"/>
</dbReference>
<keyword evidence="1" id="KW-0233">DNA recombination</keyword>
<dbReference type="InterPro" id="IPR050090">
    <property type="entry name" value="Tyrosine_recombinase_XerCD"/>
</dbReference>
<dbReference type="HOGENOM" id="CLU_027562_2_2_2"/>
<accession>F2UTU0</accession>
<evidence type="ECO:0000313" key="3">
    <source>
        <dbReference type="EMBL" id="EGD71853.1"/>
    </source>
</evidence>
<evidence type="ECO:0000259" key="2">
    <source>
        <dbReference type="PROSITE" id="PS51898"/>
    </source>
</evidence>
<evidence type="ECO:0000256" key="1">
    <source>
        <dbReference type="ARBA" id="ARBA00023172"/>
    </source>
</evidence>